<dbReference type="EMBL" id="CP001618">
    <property type="protein sequence ID" value="ACQ81781.1"/>
    <property type="molecule type" value="Genomic_DNA"/>
</dbReference>
<dbReference type="STRING" id="471853.Bcav_3539"/>
<keyword evidence="1" id="KW-0677">Repeat</keyword>
<dbReference type="Pfam" id="PF01380">
    <property type="entry name" value="SIS"/>
    <property type="match status" value="1"/>
</dbReference>
<dbReference type="PANTHER" id="PTHR10937">
    <property type="entry name" value="GLUCOSAMINE--FRUCTOSE-6-PHOSPHATE AMINOTRANSFERASE, ISOMERIZING"/>
    <property type="match status" value="1"/>
</dbReference>
<sequence>MSEQGPDRFTSAEIASQPELWRRASAHAGEVIGLLPAHGESVAVVGCGTSWFMAQAYASRREELGHGVTDAFTATEFPYARDYDRVVAISRSGTTTEIIDVLARLRDEAGAPSGGVTSTTLLTAVGTAPAADLADATVVLDYADESSVVQTRFATSALVLLLATLGDDVDSAATSATATLEAPVAASWTGADQVTFLGTGWTIGLAHEAGLKLREASQQWAESYSAMEYRHGPIAIAQPGRVVWVLGPVPDGLAEQVAATGAELVTSDEPPLAQLVLAQRLAVATALARGLDPDAPRHLTRSVVLDDEEQ</sequence>
<proteinExistence type="predicted"/>
<dbReference type="SUPFAM" id="SSF53697">
    <property type="entry name" value="SIS domain"/>
    <property type="match status" value="1"/>
</dbReference>
<evidence type="ECO:0000256" key="1">
    <source>
        <dbReference type="ARBA" id="ARBA00022737"/>
    </source>
</evidence>
<dbReference type="InterPro" id="IPR001347">
    <property type="entry name" value="SIS_dom"/>
</dbReference>
<feature type="domain" description="SIS" evidence="2">
    <location>
        <begin position="32"/>
        <end position="172"/>
    </location>
</feature>
<dbReference type="eggNOG" id="COG2222">
    <property type="taxonomic scope" value="Bacteria"/>
</dbReference>
<dbReference type="InterPro" id="IPR035466">
    <property type="entry name" value="GlmS/AgaS_SIS"/>
</dbReference>
<name>C5C2T7_BEUC1</name>
<gene>
    <name evidence="3" type="ordered locus">Bcav_3539</name>
</gene>
<dbReference type="GO" id="GO:1901135">
    <property type="term" value="P:carbohydrate derivative metabolic process"/>
    <property type="evidence" value="ECO:0007669"/>
    <property type="project" value="InterPro"/>
</dbReference>
<dbReference type="Proteomes" id="UP000007962">
    <property type="component" value="Chromosome"/>
</dbReference>
<organism evidence="3 4">
    <name type="scientific">Beutenbergia cavernae (strain ATCC BAA-8 / DSM 12333 / CCUG 43141 / JCM 11478 / NBRC 16432 / NCIMB 13614 / HKI 0122)</name>
    <dbReference type="NCBI Taxonomy" id="471853"/>
    <lineage>
        <taxon>Bacteria</taxon>
        <taxon>Bacillati</taxon>
        <taxon>Actinomycetota</taxon>
        <taxon>Actinomycetes</taxon>
        <taxon>Micrococcales</taxon>
        <taxon>Beutenbergiaceae</taxon>
        <taxon>Beutenbergia</taxon>
    </lineage>
</organism>
<evidence type="ECO:0000259" key="2">
    <source>
        <dbReference type="PROSITE" id="PS51464"/>
    </source>
</evidence>
<dbReference type="KEGG" id="bcv:Bcav_3539"/>
<reference evidence="3 4" key="1">
    <citation type="journal article" date="2009" name="Stand. Genomic Sci.">
        <title>Complete genome sequence of Beutenbergia cavernae type strain (HKI 0122).</title>
        <authorList>
            <person name="Land M."/>
            <person name="Pukall R."/>
            <person name="Abt B."/>
            <person name="Goker M."/>
            <person name="Rohde M."/>
            <person name="Glavina Del Rio T."/>
            <person name="Tice H."/>
            <person name="Copeland A."/>
            <person name="Cheng J.F."/>
            <person name="Lucas S."/>
            <person name="Chen F."/>
            <person name="Nolan M."/>
            <person name="Bruce D."/>
            <person name="Goodwin L."/>
            <person name="Pitluck S."/>
            <person name="Ivanova N."/>
            <person name="Mavromatis K."/>
            <person name="Ovchinnikova G."/>
            <person name="Pati A."/>
            <person name="Chen A."/>
            <person name="Palaniappan K."/>
            <person name="Hauser L."/>
            <person name="Chang Y.J."/>
            <person name="Jefferies C.C."/>
            <person name="Saunders E."/>
            <person name="Brettin T."/>
            <person name="Detter J.C."/>
            <person name="Han C."/>
            <person name="Chain P."/>
            <person name="Bristow J."/>
            <person name="Eisen J.A."/>
            <person name="Markowitz V."/>
            <person name="Hugenholtz P."/>
            <person name="Kyrpides N.C."/>
            <person name="Klenk H.P."/>
            <person name="Lapidus A."/>
        </authorList>
    </citation>
    <scope>NUCLEOTIDE SEQUENCE [LARGE SCALE GENOMIC DNA]</scope>
    <source>
        <strain evidence="4">ATCC BAA-8 / DSM 12333 / NBRC 16432</strain>
    </source>
</reference>
<dbReference type="HOGENOM" id="CLU_012520_4_0_11"/>
<evidence type="ECO:0000313" key="4">
    <source>
        <dbReference type="Proteomes" id="UP000007962"/>
    </source>
</evidence>
<keyword evidence="4" id="KW-1185">Reference proteome</keyword>
<evidence type="ECO:0000313" key="3">
    <source>
        <dbReference type="EMBL" id="ACQ81781.1"/>
    </source>
</evidence>
<dbReference type="CDD" id="cd05008">
    <property type="entry name" value="SIS_GlmS_GlmD_1"/>
    <property type="match status" value="1"/>
</dbReference>
<dbReference type="CDD" id="cd05009">
    <property type="entry name" value="SIS_GlmS_GlmD_2"/>
    <property type="match status" value="1"/>
</dbReference>
<keyword evidence="3" id="KW-0413">Isomerase</keyword>
<dbReference type="Gene3D" id="3.40.50.10490">
    <property type="entry name" value="Glucose-6-phosphate isomerase like protein, domain 1"/>
    <property type="match status" value="3"/>
</dbReference>
<dbReference type="GO" id="GO:0097367">
    <property type="term" value="F:carbohydrate derivative binding"/>
    <property type="evidence" value="ECO:0007669"/>
    <property type="project" value="InterPro"/>
</dbReference>
<dbReference type="RefSeq" id="WP_015884018.1">
    <property type="nucleotide sequence ID" value="NC_012669.1"/>
</dbReference>
<dbReference type="InterPro" id="IPR035490">
    <property type="entry name" value="GlmS/FrlB_SIS"/>
</dbReference>
<accession>C5C2T7</accession>
<dbReference type="AlphaFoldDB" id="C5C2T7"/>
<dbReference type="OrthoDB" id="367283at2"/>
<dbReference type="InterPro" id="IPR046348">
    <property type="entry name" value="SIS_dom_sf"/>
</dbReference>
<protein>
    <submittedName>
        <fullName evidence="3">Sugar isomerase (SIS)</fullName>
    </submittedName>
</protein>
<dbReference type="GO" id="GO:0016853">
    <property type="term" value="F:isomerase activity"/>
    <property type="evidence" value="ECO:0007669"/>
    <property type="project" value="UniProtKB-KW"/>
</dbReference>
<dbReference type="PROSITE" id="PS51464">
    <property type="entry name" value="SIS"/>
    <property type="match status" value="1"/>
</dbReference>